<keyword evidence="1" id="KW-0812">Transmembrane</keyword>
<evidence type="ECO:0000256" key="1">
    <source>
        <dbReference type="SAM" id="Phobius"/>
    </source>
</evidence>
<dbReference type="PANTHER" id="PTHR23028">
    <property type="entry name" value="ACETYLTRANSFERASE"/>
    <property type="match status" value="1"/>
</dbReference>
<feature type="transmembrane region" description="Helical" evidence="1">
    <location>
        <begin position="135"/>
        <end position="153"/>
    </location>
</feature>
<proteinExistence type="predicted"/>
<keyword evidence="1" id="KW-0472">Membrane</keyword>
<feature type="transmembrane region" description="Helical" evidence="1">
    <location>
        <begin position="12"/>
        <end position="35"/>
    </location>
</feature>
<evidence type="ECO:0000313" key="4">
    <source>
        <dbReference type="Proteomes" id="UP000660885"/>
    </source>
</evidence>
<feature type="transmembrane region" description="Helical" evidence="1">
    <location>
        <begin position="97"/>
        <end position="115"/>
    </location>
</feature>
<sequence length="339" mass="35613">MSRNHALDSLRGLAALAVALGHCVLAVTGQGAWALRLADFPGLDAAAILARLAHVLFPADAAVLLFFALSGHVLWAACARHPGGLLTGLPDWTIARLYRLLPVAMASALPLGFLADAGAERLIGNMLLLRYDLNGPAWSLQVEMVASLGLFLVHRLAGGQGRGLAIAFALSVLLLPLLRGVLPMAVYFPVFLGGALIADLPRWLWRGVIPWFGLAALLLGSLLLGRGGLGRAAESLGAVLVVGTVAHRQPAWLLHPVPLFLGRISYPFYLSHSLGLALAAPWATQAGALGPAGQVLAFALLSLAVAIPVAWLLHVAVEAPLMQARPRLPAPRRVKHLAS</sequence>
<dbReference type="RefSeq" id="WP_202829624.1">
    <property type="nucleotide sequence ID" value="NZ_JAETWB010000001.1"/>
</dbReference>
<keyword evidence="4" id="KW-1185">Reference proteome</keyword>
<feature type="transmembrane region" description="Helical" evidence="1">
    <location>
        <begin position="266"/>
        <end position="283"/>
    </location>
</feature>
<dbReference type="InterPro" id="IPR050879">
    <property type="entry name" value="Acyltransferase_3"/>
</dbReference>
<keyword evidence="3" id="KW-0808">Transferase</keyword>
<name>A0ABS1TZE3_9PROT</name>
<dbReference type="PANTHER" id="PTHR23028:SF134">
    <property type="entry name" value="PUTATIVE (AFU_ORTHOLOGUE AFUA_4G08520)-RELATED"/>
    <property type="match status" value="1"/>
</dbReference>
<feature type="transmembrane region" description="Helical" evidence="1">
    <location>
        <begin position="203"/>
        <end position="224"/>
    </location>
</feature>
<dbReference type="GO" id="GO:0016746">
    <property type="term" value="F:acyltransferase activity"/>
    <property type="evidence" value="ECO:0007669"/>
    <property type="project" value="UniProtKB-KW"/>
</dbReference>
<protein>
    <submittedName>
        <fullName evidence="3">Acyltransferase</fullName>
    </submittedName>
</protein>
<evidence type="ECO:0000313" key="3">
    <source>
        <dbReference type="EMBL" id="MBL6076421.1"/>
    </source>
</evidence>
<reference evidence="3 4" key="1">
    <citation type="submission" date="2021-01" db="EMBL/GenBank/DDBJ databases">
        <title>Belnapia mucosa sp. nov. and Belnapia arida sp. nov., isolated from the Tabernas Desert (Almeria, Spain).</title>
        <authorList>
            <person name="Molina-Menor E."/>
            <person name="Vidal-Verdu A."/>
            <person name="Calonge A."/>
            <person name="Satari L."/>
            <person name="Pereto J."/>
            <person name="Porcar M."/>
        </authorList>
    </citation>
    <scope>NUCLEOTIDE SEQUENCE [LARGE SCALE GENOMIC DNA]</scope>
    <source>
        <strain evidence="3 4">T18</strain>
    </source>
</reference>
<gene>
    <name evidence="3" type="ORF">JMJ56_00305</name>
</gene>
<feature type="transmembrane region" description="Helical" evidence="1">
    <location>
        <begin position="55"/>
        <end position="77"/>
    </location>
</feature>
<dbReference type="Proteomes" id="UP000660885">
    <property type="component" value="Unassembled WGS sequence"/>
</dbReference>
<accession>A0ABS1TZE3</accession>
<organism evidence="3 4">
    <name type="scientific">Belnapia arida</name>
    <dbReference type="NCBI Taxonomy" id="2804533"/>
    <lineage>
        <taxon>Bacteria</taxon>
        <taxon>Pseudomonadati</taxon>
        <taxon>Pseudomonadota</taxon>
        <taxon>Alphaproteobacteria</taxon>
        <taxon>Acetobacterales</taxon>
        <taxon>Roseomonadaceae</taxon>
        <taxon>Belnapia</taxon>
    </lineage>
</organism>
<keyword evidence="3" id="KW-0012">Acyltransferase</keyword>
<dbReference type="InterPro" id="IPR002656">
    <property type="entry name" value="Acyl_transf_3_dom"/>
</dbReference>
<dbReference type="Pfam" id="PF01757">
    <property type="entry name" value="Acyl_transf_3"/>
    <property type="match status" value="1"/>
</dbReference>
<comment type="caution">
    <text evidence="3">The sequence shown here is derived from an EMBL/GenBank/DDBJ whole genome shotgun (WGS) entry which is preliminary data.</text>
</comment>
<keyword evidence="1" id="KW-1133">Transmembrane helix</keyword>
<evidence type="ECO:0000259" key="2">
    <source>
        <dbReference type="Pfam" id="PF01757"/>
    </source>
</evidence>
<feature type="domain" description="Acyltransferase 3" evidence="2">
    <location>
        <begin position="4"/>
        <end position="311"/>
    </location>
</feature>
<feature type="transmembrane region" description="Helical" evidence="1">
    <location>
        <begin position="165"/>
        <end position="191"/>
    </location>
</feature>
<feature type="transmembrane region" description="Helical" evidence="1">
    <location>
        <begin position="295"/>
        <end position="317"/>
    </location>
</feature>
<dbReference type="EMBL" id="JAETWB010000001">
    <property type="protein sequence ID" value="MBL6076421.1"/>
    <property type="molecule type" value="Genomic_DNA"/>
</dbReference>